<dbReference type="KEGG" id="mgk:FSB76_02060"/>
<evidence type="ECO:0000256" key="1">
    <source>
        <dbReference type="SAM" id="SignalP"/>
    </source>
</evidence>
<gene>
    <name evidence="2" type="ORF">FSB76_02060</name>
</gene>
<feature type="signal peptide" evidence="1">
    <location>
        <begin position="1"/>
        <end position="29"/>
    </location>
</feature>
<evidence type="ECO:0000313" key="3">
    <source>
        <dbReference type="Proteomes" id="UP000321362"/>
    </source>
</evidence>
<dbReference type="Gene3D" id="2.40.160.130">
    <property type="entry name" value="Capsule assembly protein Wzi"/>
    <property type="match status" value="1"/>
</dbReference>
<dbReference type="OrthoDB" id="1293009at2"/>
<dbReference type="EMBL" id="CP042437">
    <property type="protein sequence ID" value="QEC74785.1"/>
    <property type="molecule type" value="Genomic_DNA"/>
</dbReference>
<keyword evidence="3" id="KW-1185">Reference proteome</keyword>
<protein>
    <submittedName>
        <fullName evidence="2">Capsule assembly Wzi family protein</fullName>
    </submittedName>
</protein>
<feature type="chain" id="PRO_5022782936" evidence="1">
    <location>
        <begin position="30"/>
        <end position="564"/>
    </location>
</feature>
<name>A0A5B8VW13_9SPHI</name>
<dbReference type="InterPro" id="IPR038636">
    <property type="entry name" value="Wzi_sf"/>
</dbReference>
<sequence>MLPTTYTLSLKKTLLIISLSSITALRSYAQTVSVGSYTEDVARREQILGKNNNPFSFTIRPVNSHWSSDGADSVIQKMVGSNQYAKFTFMGIPSGIQALPFNWLNEYNLKRPYGYNNGSLYPNAGYQTMVSGGFLLRAGILNIQVKPELVYAQNKRFDTFADAQSANNSPALMAAYFSTINGIDAPERFGNNAIKHLYPGQSKITLNYKGVEAGASTENLWWGPGIKNSIMMSNSAPGFLHWTFNSAKPLKTIIGSFEWQLIGGSLKQSGFAPDDVSKLIYGSNLYSAKPKVTRYASAYTINWQPKWLKGLYLGVSSYTYMDKDSMYNKKNIVKKLFPVITGSSLAANDVNNATKGDGQDFAYAFNIRQLLPLYQAEIYFEWARNDRSANANDFIQDPGHSSAYTLGGRKLFELGNDTYLQLKTEITSLQRSPSFLVRDEPTWYEHLQSPRDGYTNNGRYIGAGIGPGGSSFVLDVSYLKQINSYGVILERQLHNDDLYYSAFAGTGTYNLHWVDLSSTFYSNVKLKRYLISAAISPVYSLNYEYKNGDSFNLHARINVTYFFN</sequence>
<dbReference type="Proteomes" id="UP000321362">
    <property type="component" value="Chromosome"/>
</dbReference>
<dbReference type="AlphaFoldDB" id="A0A5B8VW13"/>
<dbReference type="RefSeq" id="WP_147051944.1">
    <property type="nucleotide sequence ID" value="NZ_CP042437.1"/>
</dbReference>
<evidence type="ECO:0000313" key="2">
    <source>
        <dbReference type="EMBL" id="QEC74785.1"/>
    </source>
</evidence>
<keyword evidence="1" id="KW-0732">Signal</keyword>
<accession>A0A5B8VW13</accession>
<proteinExistence type="predicted"/>
<dbReference type="InterPro" id="IPR026950">
    <property type="entry name" value="Caps_assemb_Wzi"/>
</dbReference>
<organism evidence="2 3">
    <name type="scientific">Mucilaginibacter ginsenosidivorax</name>
    <dbReference type="NCBI Taxonomy" id="862126"/>
    <lineage>
        <taxon>Bacteria</taxon>
        <taxon>Pseudomonadati</taxon>
        <taxon>Bacteroidota</taxon>
        <taxon>Sphingobacteriia</taxon>
        <taxon>Sphingobacteriales</taxon>
        <taxon>Sphingobacteriaceae</taxon>
        <taxon>Mucilaginibacter</taxon>
    </lineage>
</organism>
<reference evidence="2 3" key="1">
    <citation type="journal article" date="2013" name="J. Microbiol.">
        <title>Mucilaginibacter ginsenosidivorax sp. nov., with ginsenoside converting activity isolated from sediment.</title>
        <authorList>
            <person name="Kim J.K."/>
            <person name="Choi T.E."/>
            <person name="Liu Q.M."/>
            <person name="Park H.Y."/>
            <person name="Yi T.H."/>
            <person name="Yoon M.H."/>
            <person name="Kim S.C."/>
            <person name="Im W.T."/>
        </authorList>
    </citation>
    <scope>NUCLEOTIDE SEQUENCE [LARGE SCALE GENOMIC DNA]</scope>
    <source>
        <strain evidence="2 3">KHI28</strain>
    </source>
</reference>
<dbReference type="Pfam" id="PF14052">
    <property type="entry name" value="Caps_assemb_Wzi"/>
    <property type="match status" value="1"/>
</dbReference>